<dbReference type="EMBL" id="LT608276">
    <property type="protein sequence ID" value="SCO62142.1"/>
    <property type="molecule type" value="Genomic_DNA"/>
</dbReference>
<keyword evidence="3" id="KW-0472">Membrane</keyword>
<evidence type="ECO:0000313" key="11">
    <source>
        <dbReference type="Proteomes" id="UP000219974"/>
    </source>
</evidence>
<dbReference type="SMART" id="SM01260">
    <property type="entry name" value="LANC_like"/>
    <property type="match status" value="1"/>
</dbReference>
<dbReference type="EMBL" id="LT608260">
    <property type="protein sequence ID" value="SCO63871.1"/>
    <property type="molecule type" value="Genomic_DNA"/>
</dbReference>
<keyword evidence="3" id="KW-1133">Transmembrane helix</keyword>
<keyword evidence="1" id="KW-0479">Metal-binding</keyword>
<dbReference type="OrthoDB" id="10257263at2759"/>
<feature type="binding site" evidence="1">
    <location>
        <position position="385"/>
    </location>
    <ligand>
        <name>Zn(2+)</name>
        <dbReference type="ChEBI" id="CHEBI:29105"/>
    </ligand>
</feature>
<dbReference type="PANTHER" id="PTHR12736">
    <property type="entry name" value="LANC-LIKE PROTEIN"/>
    <property type="match status" value="1"/>
</dbReference>
<dbReference type="Gene3D" id="1.50.10.10">
    <property type="match status" value="1"/>
</dbReference>
<dbReference type="VEuPathDB" id="PlasmoDB:PBANKA_1240200"/>
<dbReference type="Pfam" id="PF05147">
    <property type="entry name" value="LANC_like"/>
    <property type="match status" value="2"/>
</dbReference>
<dbReference type="AlphaFoldDB" id="A0A113SDM9"/>
<dbReference type="InterPro" id="IPR012341">
    <property type="entry name" value="6hp_glycosidase-like_sf"/>
</dbReference>
<dbReference type="Proteomes" id="UP000219860">
    <property type="component" value="Chromosome 12"/>
</dbReference>
<dbReference type="EMBL" id="LT614638">
    <property type="protein sequence ID" value="SCN27444.1"/>
    <property type="molecule type" value="Genomic_DNA"/>
</dbReference>
<reference evidence="4 9" key="1">
    <citation type="submission" date="2016-02" db="EMBL/GenBank/DDBJ databases">
        <authorList>
            <consortium name="Pathogen Informatics"/>
        </authorList>
    </citation>
    <scope>NUCLEOTIDE SEQUENCE [LARGE SCALE GENOMIC DNA]</scope>
    <source>
        <strain evidence="4 9">K173</strain>
        <strain evidence="5 13">NK65 ny</strain>
        <strain evidence="6 12">NK65e</strain>
        <strain evidence="8 10">SP11 Antwerpcl1</strain>
        <strain evidence="7 11">SP11 RLL</strain>
    </source>
</reference>
<feature type="transmembrane region" description="Helical" evidence="3">
    <location>
        <begin position="377"/>
        <end position="399"/>
    </location>
</feature>
<dbReference type="PRINTS" id="PR01950">
    <property type="entry name" value="LANCSUPER"/>
</dbReference>
<dbReference type="Proteomes" id="UP000220214">
    <property type="component" value="Chromosome 12"/>
</dbReference>
<evidence type="ECO:0000313" key="13">
    <source>
        <dbReference type="Proteomes" id="UP000516480"/>
    </source>
</evidence>
<evidence type="ECO:0000313" key="7">
    <source>
        <dbReference type="EMBL" id="SCO62142.1"/>
    </source>
</evidence>
<accession>A0A113SDM9</accession>
<keyword evidence="2" id="KW-0175">Coiled coil</keyword>
<organism evidence="4 9">
    <name type="scientific">Plasmodium berghei</name>
    <dbReference type="NCBI Taxonomy" id="5821"/>
    <lineage>
        <taxon>Eukaryota</taxon>
        <taxon>Sar</taxon>
        <taxon>Alveolata</taxon>
        <taxon>Apicomplexa</taxon>
        <taxon>Aconoidasida</taxon>
        <taxon>Haemosporida</taxon>
        <taxon>Plasmodiidae</taxon>
        <taxon>Plasmodium</taxon>
        <taxon>Plasmodium (Vinckeia)</taxon>
    </lineage>
</organism>
<evidence type="ECO:0000313" key="5">
    <source>
        <dbReference type="EMBL" id="SCM25667.1"/>
    </source>
</evidence>
<dbReference type="GO" id="GO:0005975">
    <property type="term" value="P:carbohydrate metabolic process"/>
    <property type="evidence" value="ECO:0007669"/>
    <property type="project" value="InterPro"/>
</dbReference>
<dbReference type="InterPro" id="IPR007822">
    <property type="entry name" value="LANC-like"/>
</dbReference>
<name>A0A113SDM9_PLABE</name>
<dbReference type="GO" id="GO:0031179">
    <property type="term" value="P:peptide modification"/>
    <property type="evidence" value="ECO:0007669"/>
    <property type="project" value="InterPro"/>
</dbReference>
<keyword evidence="3" id="KW-0812">Transmembrane</keyword>
<dbReference type="GO" id="GO:0005886">
    <property type="term" value="C:plasma membrane"/>
    <property type="evidence" value="ECO:0007669"/>
    <property type="project" value="TreeGrafter"/>
</dbReference>
<feature type="coiled-coil region" evidence="2">
    <location>
        <begin position="108"/>
        <end position="142"/>
    </location>
</feature>
<proteinExistence type="predicted"/>
<feature type="transmembrane region" description="Helical" evidence="3">
    <location>
        <begin position="210"/>
        <end position="233"/>
    </location>
</feature>
<dbReference type="Proteomes" id="UP000069549">
    <property type="component" value="Chromosome 12"/>
</dbReference>
<dbReference type="PANTHER" id="PTHR12736:SF7">
    <property type="entry name" value="LANC-LIKE PROTEIN 3"/>
    <property type="match status" value="1"/>
</dbReference>
<dbReference type="EMBL" id="LT160032">
    <property type="protein sequence ID" value="CXI82939.1"/>
    <property type="molecule type" value="Genomic_DNA"/>
</dbReference>
<evidence type="ECO:0000313" key="4">
    <source>
        <dbReference type="EMBL" id="CXI82939.1"/>
    </source>
</evidence>
<sequence>MGEGKRYISNEFLEEFEDNEENIILIKNKINEYSFRLNSENEKHANQSIYCGIGGILYMDIVLYEYNNDYIYLEFGNNILKRINNYTCKNCISFLEGNIGVISLSCILNEYIENNKSVDINIKALIQNLKENSKELLQINSNCELLYGKSGYIYSLLFCKNAWINTKFKFFILKNLYNIMNSIIEYGLTKAEKHFNNTFLSLYFEWHKQVYLGSAHGYAGIFLILYKLIIFFFKYIDDLSISLILCYNDELINLNDLDKNEINKCKSAVISKLNENIKLIYKVVNEILQFYLTDEYNVYSSVRRKNKSQEKDNAIDNSDNLKKKKKEQLIQWCHGNVGFIILLIELLKYKYVPIYFKDKYNHKFLEKMGFLIWEKGLLYKGFGLCHGISGNGIAFLYLYNLTNDKKWYIMALKYALFSIKYFDKFYNIPDRPNSLYEGCAGLIVFLSFVLKPNLTYFLGYDFPNSIVSTDM</sequence>
<dbReference type="EMBL" id="LT608148">
    <property type="protein sequence ID" value="SCM25667.1"/>
    <property type="molecule type" value="Genomic_DNA"/>
</dbReference>
<dbReference type="Proteomes" id="UP000219974">
    <property type="component" value="Chromosome 12"/>
</dbReference>
<dbReference type="GO" id="GO:0046872">
    <property type="term" value="F:metal ion binding"/>
    <property type="evidence" value="ECO:0007669"/>
    <property type="project" value="UniProtKB-KW"/>
</dbReference>
<evidence type="ECO:0000313" key="8">
    <source>
        <dbReference type="EMBL" id="SCO63871.1"/>
    </source>
</evidence>
<keyword evidence="4" id="KW-0675">Receptor</keyword>
<feature type="transmembrane region" description="Helical" evidence="3">
    <location>
        <begin position="434"/>
        <end position="450"/>
    </location>
</feature>
<evidence type="ECO:0000256" key="3">
    <source>
        <dbReference type="SAM" id="Phobius"/>
    </source>
</evidence>
<feature type="binding site" evidence="1">
    <location>
        <position position="333"/>
    </location>
    <ligand>
        <name>Zn(2+)</name>
        <dbReference type="ChEBI" id="CHEBI:29105"/>
    </ligand>
</feature>
<feature type="transmembrane region" description="Helical" evidence="3">
    <location>
        <begin position="329"/>
        <end position="347"/>
    </location>
</feature>
<evidence type="ECO:0000313" key="9">
    <source>
        <dbReference type="Proteomes" id="UP000069549"/>
    </source>
</evidence>
<gene>
    <name evidence="4" type="ORF">PBK173_000353000</name>
    <name evidence="6" type="ORF">PBNK65E_000343700</name>
    <name evidence="5" type="ORF">PBNK65NY_000343400</name>
    <name evidence="8" type="ORF">PBSP11A_000343900</name>
    <name evidence="7" type="ORF">PBSP11RLL_000343700</name>
</gene>
<protein>
    <submittedName>
        <fullName evidence="4">G-protein coupled receptor, putative</fullName>
    </submittedName>
</protein>
<feature type="binding site" evidence="1">
    <location>
        <position position="386"/>
    </location>
    <ligand>
        <name>Zn(2+)</name>
        <dbReference type="ChEBI" id="CHEBI:29105"/>
    </ligand>
</feature>
<evidence type="ECO:0000313" key="10">
    <source>
        <dbReference type="Proteomes" id="UP000219860"/>
    </source>
</evidence>
<dbReference type="SUPFAM" id="SSF158745">
    <property type="entry name" value="LanC-like"/>
    <property type="match status" value="1"/>
</dbReference>
<evidence type="ECO:0000313" key="12">
    <source>
        <dbReference type="Proteomes" id="UP000220214"/>
    </source>
</evidence>
<keyword evidence="1" id="KW-0862">Zinc</keyword>
<dbReference type="CDD" id="cd04794">
    <property type="entry name" value="euk_LANCL"/>
    <property type="match status" value="1"/>
</dbReference>
<evidence type="ECO:0000256" key="1">
    <source>
        <dbReference type="PIRSR" id="PIRSR607822-1"/>
    </source>
</evidence>
<evidence type="ECO:0000313" key="6">
    <source>
        <dbReference type="EMBL" id="SCN27444.1"/>
    </source>
</evidence>
<dbReference type="Proteomes" id="UP000516480">
    <property type="component" value="Chromosome 12"/>
</dbReference>
<evidence type="ECO:0000256" key="2">
    <source>
        <dbReference type="SAM" id="Coils"/>
    </source>
</evidence>